<keyword evidence="12" id="KW-0720">Serine protease</keyword>
<dbReference type="FunFam" id="2.30.42.10:FF:000037">
    <property type="entry name" value="Periplasmic serine endoprotease DegP-like"/>
    <property type="match status" value="1"/>
</dbReference>
<feature type="chain" id="PRO_5038918298" description="Probable periplasmic serine endoprotease DegP-like" evidence="19">
    <location>
        <begin position="27"/>
        <end position="480"/>
    </location>
</feature>
<feature type="active site" description="Charge relay system" evidence="16">
    <location>
        <position position="240"/>
    </location>
</feature>
<evidence type="ECO:0000256" key="19">
    <source>
        <dbReference type="SAM" id="SignalP"/>
    </source>
</evidence>
<keyword evidence="14" id="KW-1015">Disulfide bond</keyword>
<keyword evidence="22" id="KW-1185">Reference proteome</keyword>
<keyword evidence="7 21" id="KW-0645">Protease</keyword>
<gene>
    <name evidence="21" type="ORF">PMPD1_0940</name>
</gene>
<keyword evidence="8 19" id="KW-0732">Signal</keyword>
<feature type="binding site" evidence="17">
    <location>
        <position position="135"/>
    </location>
    <ligand>
        <name>substrate</name>
    </ligand>
</feature>
<dbReference type="InterPro" id="IPR009003">
    <property type="entry name" value="Peptidase_S1_PA"/>
</dbReference>
<feature type="binding site" evidence="17">
    <location>
        <position position="57"/>
    </location>
    <ligand>
        <name>substrate</name>
    </ligand>
</feature>
<comment type="subcellular location">
    <subcellularLocation>
        <location evidence="3">Periplasm</location>
    </subcellularLocation>
</comment>
<evidence type="ECO:0000256" key="16">
    <source>
        <dbReference type="PIRSR" id="PIRSR611782-1"/>
    </source>
</evidence>
<dbReference type="InterPro" id="IPR001478">
    <property type="entry name" value="PDZ"/>
</dbReference>
<dbReference type="KEGG" id="pmak:PMPD1_0940"/>
<dbReference type="PRINTS" id="PR00834">
    <property type="entry name" value="PROTEASES2C"/>
</dbReference>
<evidence type="ECO:0000256" key="3">
    <source>
        <dbReference type="ARBA" id="ARBA00004418"/>
    </source>
</evidence>
<feature type="region of interest" description="Disordered" evidence="18">
    <location>
        <begin position="85"/>
        <end position="110"/>
    </location>
</feature>
<evidence type="ECO:0000313" key="21">
    <source>
        <dbReference type="EMBL" id="QKJ85909.1"/>
    </source>
</evidence>
<dbReference type="SUPFAM" id="SSF50156">
    <property type="entry name" value="PDZ domain-like"/>
    <property type="match status" value="2"/>
</dbReference>
<dbReference type="EMBL" id="CP054212">
    <property type="protein sequence ID" value="QKJ85909.1"/>
    <property type="molecule type" value="Genomic_DNA"/>
</dbReference>
<dbReference type="InterPro" id="IPR011782">
    <property type="entry name" value="Pept_S1C_Do"/>
</dbReference>
<accession>A0A6M8U8D0</accession>
<evidence type="ECO:0000259" key="20">
    <source>
        <dbReference type="PROSITE" id="PS50106"/>
    </source>
</evidence>
<dbReference type="Gene3D" id="2.30.42.10">
    <property type="match status" value="2"/>
</dbReference>
<dbReference type="FunFam" id="2.30.42.10:FF:000050">
    <property type="entry name" value="Periplasmic serine endoprotease DegP-like"/>
    <property type="match status" value="1"/>
</dbReference>
<evidence type="ECO:0000256" key="8">
    <source>
        <dbReference type="ARBA" id="ARBA00022729"/>
    </source>
</evidence>
<dbReference type="EC" id="3.4.21.107" evidence="5"/>
<dbReference type="InterPro" id="IPR036034">
    <property type="entry name" value="PDZ_sf"/>
</dbReference>
<dbReference type="Pfam" id="PF13365">
    <property type="entry name" value="Trypsin_2"/>
    <property type="match status" value="1"/>
</dbReference>
<dbReference type="InterPro" id="IPR001940">
    <property type="entry name" value="Peptidase_S1C"/>
</dbReference>
<evidence type="ECO:0000256" key="14">
    <source>
        <dbReference type="ARBA" id="ARBA00023157"/>
    </source>
</evidence>
<dbReference type="Proteomes" id="UP000505325">
    <property type="component" value="Chromosome"/>
</dbReference>
<evidence type="ECO:0000256" key="2">
    <source>
        <dbReference type="ARBA" id="ARBA00002610"/>
    </source>
</evidence>
<dbReference type="GO" id="GO:0004252">
    <property type="term" value="F:serine-type endopeptidase activity"/>
    <property type="evidence" value="ECO:0007669"/>
    <property type="project" value="InterPro"/>
</dbReference>
<evidence type="ECO:0000256" key="1">
    <source>
        <dbReference type="ARBA" id="ARBA00001772"/>
    </source>
</evidence>
<comment type="function">
    <text evidence="2">Might be efficient in the degradation of transiently denatured and unfolded proteins which accumulate in the periplasm following stress conditions.</text>
</comment>
<evidence type="ECO:0000256" key="9">
    <source>
        <dbReference type="ARBA" id="ARBA00022737"/>
    </source>
</evidence>
<feature type="active site" description="Charge relay system" evidence="16">
    <location>
        <position position="165"/>
    </location>
</feature>
<evidence type="ECO:0000256" key="13">
    <source>
        <dbReference type="ARBA" id="ARBA00023016"/>
    </source>
</evidence>
<dbReference type="CDD" id="cd23084">
    <property type="entry name" value="cpPDZ2_DegP-like"/>
    <property type="match status" value="1"/>
</dbReference>
<evidence type="ECO:0000256" key="17">
    <source>
        <dbReference type="PIRSR" id="PIRSR611782-2"/>
    </source>
</evidence>
<feature type="binding site" evidence="17">
    <location>
        <begin position="238"/>
        <end position="240"/>
    </location>
    <ligand>
        <name>substrate</name>
    </ligand>
</feature>
<dbReference type="Gene3D" id="2.40.10.120">
    <property type="match status" value="1"/>
</dbReference>
<dbReference type="FunFam" id="2.40.10.120:FF:000001">
    <property type="entry name" value="Periplasmic serine endoprotease DegP-like"/>
    <property type="match status" value="1"/>
</dbReference>
<sequence length="480" mass="49947">MKKTVLVLSALALSLGMAMSPITATAAETASSSTQQLPSLAPMLEKVMPSVVSINVEGSTTVRTPRLPQQFQQFFGDNSPFCQDGSPFQGTPMCQGGGSGGGGNGGGDTQQEKFRALGSGVVINAEKGYVVTNNHVVDNATKIQVQLSDGRRYDGKVIGKDPRSDIALVQLQGFKNLSAIKIADSDNLRVGDYTVAIGNPYGLGETVTSGIVSALGRSGLNVENYENFIQTDAAINRGNSGGALVNLNGELIGINTAILAPDGGNIGIGFAIPSNMVKNLTAQMVEYGQVKRGELGIMGTELNSELAKAMKVDAQRGAFVSQVLPKSSAAKAGIKAGDVIVSINGKPISSFAALRAEVGSLPVGTKMALGLLRDGKPLTVDVVLQQSTQDKVDSATIYTGIEGADLSNSDVNGQKGVKVDNVKPNSAAARIGLKKDDVILGVNQQTISNLGELRKILDTKPSVLALSIQRGDSNIYLLMQ</sequence>
<feature type="domain" description="PDZ" evidence="20">
    <location>
        <begin position="381"/>
        <end position="472"/>
    </location>
</feature>
<evidence type="ECO:0000256" key="11">
    <source>
        <dbReference type="ARBA" id="ARBA00022801"/>
    </source>
</evidence>
<comment type="similarity">
    <text evidence="4">Belongs to the peptidase S1C family.</text>
</comment>
<dbReference type="GO" id="GO:0051603">
    <property type="term" value="P:proteolysis involved in protein catabolic process"/>
    <property type="evidence" value="ECO:0007669"/>
    <property type="project" value="UniProtKB-ARBA"/>
</dbReference>
<feature type="compositionally biased region" description="Gly residues" evidence="18">
    <location>
        <begin position="95"/>
        <end position="108"/>
    </location>
</feature>
<feature type="domain" description="PDZ" evidence="20">
    <location>
        <begin position="284"/>
        <end position="375"/>
    </location>
</feature>
<dbReference type="RefSeq" id="WP_173632959.1">
    <property type="nucleotide sequence ID" value="NZ_CP054212.1"/>
</dbReference>
<dbReference type="NCBIfam" id="NF008189">
    <property type="entry name" value="PRK10942.1"/>
    <property type="match status" value="1"/>
</dbReference>
<evidence type="ECO:0000256" key="6">
    <source>
        <dbReference type="ARBA" id="ARBA00013958"/>
    </source>
</evidence>
<comment type="catalytic activity">
    <reaction evidence="1">
        <text>Acts on substrates that are at least partially unfolded. The cleavage site P1 residue is normally between a pair of hydrophobic residues, such as Val-|-Val.</text>
        <dbReference type="EC" id="3.4.21.107"/>
    </reaction>
</comment>
<evidence type="ECO:0000256" key="10">
    <source>
        <dbReference type="ARBA" id="ARBA00022764"/>
    </source>
</evidence>
<dbReference type="SUPFAM" id="SSF50494">
    <property type="entry name" value="Trypsin-like serine proteases"/>
    <property type="match status" value="1"/>
</dbReference>
<proteinExistence type="inferred from homology"/>
<evidence type="ECO:0000256" key="15">
    <source>
        <dbReference type="ARBA" id="ARBA00032850"/>
    </source>
</evidence>
<dbReference type="FunFam" id="2.40.10.10:FF:000001">
    <property type="entry name" value="Periplasmic serine protease DegS"/>
    <property type="match status" value="1"/>
</dbReference>
<dbReference type="GO" id="GO:0042597">
    <property type="term" value="C:periplasmic space"/>
    <property type="evidence" value="ECO:0007669"/>
    <property type="project" value="UniProtKB-SubCell"/>
</dbReference>
<feature type="binding site" evidence="17">
    <location>
        <position position="165"/>
    </location>
    <ligand>
        <name>substrate</name>
    </ligand>
</feature>
<dbReference type="Pfam" id="PF00595">
    <property type="entry name" value="PDZ"/>
    <property type="match status" value="2"/>
</dbReference>
<dbReference type="AlphaFoldDB" id="A0A6M8U8D0"/>
<dbReference type="NCBIfam" id="TIGR02037">
    <property type="entry name" value="degP_htrA_DO"/>
    <property type="match status" value="1"/>
</dbReference>
<feature type="signal peptide" evidence="19">
    <location>
        <begin position="1"/>
        <end position="26"/>
    </location>
</feature>
<dbReference type="SMART" id="SM00228">
    <property type="entry name" value="PDZ"/>
    <property type="match status" value="2"/>
</dbReference>
<feature type="binding site" evidence="17">
    <location>
        <begin position="256"/>
        <end position="260"/>
    </location>
    <ligand>
        <name>substrate</name>
    </ligand>
</feature>
<feature type="binding site" evidence="17">
    <location>
        <begin position="295"/>
        <end position="299"/>
    </location>
    <ligand>
        <name>substrate</name>
    </ligand>
</feature>
<evidence type="ECO:0000256" key="18">
    <source>
        <dbReference type="SAM" id="MobiDB-lite"/>
    </source>
</evidence>
<keyword evidence="9" id="KW-0677">Repeat</keyword>
<organism evidence="21 22">
    <name type="scientific">Paramixta manurensis</name>
    <dbReference type="NCBI Taxonomy" id="2740817"/>
    <lineage>
        <taxon>Bacteria</taxon>
        <taxon>Pseudomonadati</taxon>
        <taxon>Pseudomonadota</taxon>
        <taxon>Gammaproteobacteria</taxon>
        <taxon>Enterobacterales</taxon>
        <taxon>Erwiniaceae</taxon>
        <taxon>Paramixta</taxon>
    </lineage>
</organism>
<dbReference type="PANTHER" id="PTHR22939">
    <property type="entry name" value="SERINE PROTEASE FAMILY S1C HTRA-RELATED"/>
    <property type="match status" value="1"/>
</dbReference>
<keyword evidence="13" id="KW-0346">Stress response</keyword>
<protein>
    <recommendedName>
        <fullName evidence="6">Probable periplasmic serine endoprotease DegP-like</fullName>
        <ecNumber evidence="5">3.4.21.107</ecNumber>
    </recommendedName>
    <alternativeName>
        <fullName evidence="15">Protease Do</fullName>
    </alternativeName>
</protein>
<dbReference type="CDD" id="cd10839">
    <property type="entry name" value="cpPDZ1_DegP-like"/>
    <property type="match status" value="1"/>
</dbReference>
<keyword evidence="11" id="KW-0378">Hydrolase</keyword>
<dbReference type="PANTHER" id="PTHR22939:SF129">
    <property type="entry name" value="SERINE PROTEASE HTRA2, MITOCHONDRIAL"/>
    <property type="match status" value="1"/>
</dbReference>
<keyword evidence="10" id="KW-0574">Periplasm</keyword>
<evidence type="ECO:0000256" key="4">
    <source>
        <dbReference type="ARBA" id="ARBA00010541"/>
    </source>
</evidence>
<evidence type="ECO:0000313" key="22">
    <source>
        <dbReference type="Proteomes" id="UP000505325"/>
    </source>
</evidence>
<feature type="active site" description="Charge relay system" evidence="16">
    <location>
        <position position="135"/>
    </location>
</feature>
<evidence type="ECO:0000256" key="5">
    <source>
        <dbReference type="ARBA" id="ARBA00013035"/>
    </source>
</evidence>
<name>A0A6M8U8D0_9GAMM</name>
<dbReference type="PROSITE" id="PS50106">
    <property type="entry name" value="PDZ"/>
    <property type="match status" value="2"/>
</dbReference>
<evidence type="ECO:0000256" key="7">
    <source>
        <dbReference type="ARBA" id="ARBA00022670"/>
    </source>
</evidence>
<reference evidence="21 22" key="1">
    <citation type="submission" date="2020-06" db="EMBL/GenBank/DDBJ databases">
        <title>Genome sequence of Paramixta manurensis strain PD-1.</title>
        <authorList>
            <person name="Lee C.W."/>
            <person name="Kim J."/>
        </authorList>
    </citation>
    <scope>NUCLEOTIDE SEQUENCE [LARGE SCALE GENOMIC DNA]</scope>
    <source>
        <strain evidence="21 22">PD-1</strain>
    </source>
</reference>
<evidence type="ECO:0000256" key="12">
    <source>
        <dbReference type="ARBA" id="ARBA00022825"/>
    </source>
</evidence>